<organism evidence="2 3">
    <name type="scientific">Candidatus Allofournierella pullistercoris</name>
    <dbReference type="NCBI Taxonomy" id="2838597"/>
    <lineage>
        <taxon>Bacteria</taxon>
        <taxon>Bacillati</taxon>
        <taxon>Bacillota</taxon>
        <taxon>Clostridia</taxon>
        <taxon>Eubacteriales</taxon>
        <taxon>Oscillospiraceae</taxon>
        <taxon>Allofournierella</taxon>
    </lineage>
</organism>
<comment type="caution">
    <text evidence="2">The sequence shown here is derived from an EMBL/GenBank/DDBJ whole genome shotgun (WGS) entry which is preliminary data.</text>
</comment>
<name>A0A948T2Q7_9FIRM</name>
<evidence type="ECO:0000313" key="2">
    <source>
        <dbReference type="EMBL" id="MBU3805999.1"/>
    </source>
</evidence>
<feature type="non-terminal residue" evidence="2">
    <location>
        <position position="1"/>
    </location>
</feature>
<dbReference type="Pfam" id="PF14278">
    <property type="entry name" value="TetR_C_8"/>
    <property type="match status" value="1"/>
</dbReference>
<feature type="domain" description="Transcriptional regulator TetR C-terminal Firmicutes type" evidence="1">
    <location>
        <begin position="23"/>
        <end position="116"/>
    </location>
</feature>
<dbReference type="Proteomes" id="UP000713596">
    <property type="component" value="Unassembled WGS sequence"/>
</dbReference>
<gene>
    <name evidence="2" type="ORF">H9882_03805</name>
</gene>
<dbReference type="Gene3D" id="1.10.357.10">
    <property type="entry name" value="Tetracycline Repressor, domain 2"/>
    <property type="match status" value="1"/>
</dbReference>
<accession>A0A948T2Q7</accession>
<sequence>QEMEDCLDEYIQKEGGAGDIAKLYSVVLQVLRYIESKQEMFTILLGNKGDLSLQEDILAALADKLLPQNFKEAGSKALLQKFIFISNGSFGMIYYWLMAEHKEPIEELAKQITSMALAVARDKTR</sequence>
<reference evidence="2" key="2">
    <citation type="submission" date="2021-04" db="EMBL/GenBank/DDBJ databases">
        <authorList>
            <person name="Gilroy R."/>
        </authorList>
    </citation>
    <scope>NUCLEOTIDE SEQUENCE</scope>
    <source>
        <strain evidence="2">B5_2728</strain>
    </source>
</reference>
<evidence type="ECO:0000259" key="1">
    <source>
        <dbReference type="Pfam" id="PF14278"/>
    </source>
</evidence>
<proteinExistence type="predicted"/>
<dbReference type="AlphaFoldDB" id="A0A948T2Q7"/>
<reference evidence="2" key="1">
    <citation type="journal article" date="2021" name="PeerJ">
        <title>Extensive microbial diversity within the chicken gut microbiome revealed by metagenomics and culture.</title>
        <authorList>
            <person name="Gilroy R."/>
            <person name="Ravi A."/>
            <person name="Getino M."/>
            <person name="Pursley I."/>
            <person name="Horton D.L."/>
            <person name="Alikhan N.F."/>
            <person name="Baker D."/>
            <person name="Gharbi K."/>
            <person name="Hall N."/>
            <person name="Watson M."/>
            <person name="Adriaenssens E.M."/>
            <person name="Foster-Nyarko E."/>
            <person name="Jarju S."/>
            <person name="Secka A."/>
            <person name="Antonio M."/>
            <person name="Oren A."/>
            <person name="Chaudhuri R.R."/>
            <person name="La Ragione R."/>
            <person name="Hildebrand F."/>
            <person name="Pallen M.J."/>
        </authorList>
    </citation>
    <scope>NUCLEOTIDE SEQUENCE</scope>
    <source>
        <strain evidence="2">B5_2728</strain>
    </source>
</reference>
<protein>
    <submittedName>
        <fullName evidence="2">TetR family transcriptional regulator C-terminal domain-containing protein</fullName>
    </submittedName>
</protein>
<evidence type="ECO:0000313" key="3">
    <source>
        <dbReference type="Proteomes" id="UP000713596"/>
    </source>
</evidence>
<dbReference type="EMBL" id="JAHLFP010000028">
    <property type="protein sequence ID" value="MBU3805999.1"/>
    <property type="molecule type" value="Genomic_DNA"/>
</dbReference>
<dbReference type="InterPro" id="IPR039532">
    <property type="entry name" value="TetR_C_Firmicutes"/>
</dbReference>